<reference evidence="3" key="1">
    <citation type="submission" date="2019-03" db="EMBL/GenBank/DDBJ databases">
        <authorList>
            <person name="Mank J."/>
            <person name="Almeida P."/>
        </authorList>
    </citation>
    <scope>NUCLEOTIDE SEQUENCE</scope>
    <source>
        <strain evidence="3">78183</strain>
    </source>
</reference>
<dbReference type="AlphaFoldDB" id="A0A6N2LVH6"/>
<comment type="similarity">
    <text evidence="1">Belongs to the complex I LYR family. LYRM9 subfamily.</text>
</comment>
<evidence type="ECO:0000259" key="2">
    <source>
        <dbReference type="Pfam" id="PF05347"/>
    </source>
</evidence>
<evidence type="ECO:0000313" key="3">
    <source>
        <dbReference type="EMBL" id="VFU45440.1"/>
    </source>
</evidence>
<accession>A0A6N2LVH6</accession>
<feature type="domain" description="Complex 1 LYR protein" evidence="2">
    <location>
        <begin position="2"/>
        <end position="56"/>
    </location>
</feature>
<evidence type="ECO:0000256" key="1">
    <source>
        <dbReference type="ARBA" id="ARBA00025757"/>
    </source>
</evidence>
<gene>
    <name evidence="3" type="ORF">SVIM_LOCUS284163</name>
</gene>
<proteinExistence type="inferred from homology"/>
<protein>
    <recommendedName>
        <fullName evidence="2">Complex 1 LYR protein domain-containing protein</fullName>
    </recommendedName>
</protein>
<name>A0A6N2LVH6_SALVM</name>
<dbReference type="CDD" id="cd20269">
    <property type="entry name" value="Complex1_LYR_LYRM9"/>
    <property type="match status" value="1"/>
</dbReference>
<dbReference type="InterPro" id="IPR008011">
    <property type="entry name" value="Complex1_LYR_dom"/>
</dbReference>
<sequence>MQKALRVYGQVMRLVRRLPKDSRPYYAKFARENFVHYRDVDVNDTQFLDELFLRAYNTPCGFSTSCQLAAAALESGICSTSNLMTWWAAMGLFTRCLL</sequence>
<dbReference type="Pfam" id="PF05347">
    <property type="entry name" value="Complex1_LYR"/>
    <property type="match status" value="1"/>
</dbReference>
<organism evidence="3">
    <name type="scientific">Salix viminalis</name>
    <name type="common">Common osier</name>
    <name type="synonym">Basket willow</name>
    <dbReference type="NCBI Taxonomy" id="40686"/>
    <lineage>
        <taxon>Eukaryota</taxon>
        <taxon>Viridiplantae</taxon>
        <taxon>Streptophyta</taxon>
        <taxon>Embryophyta</taxon>
        <taxon>Tracheophyta</taxon>
        <taxon>Spermatophyta</taxon>
        <taxon>Magnoliopsida</taxon>
        <taxon>eudicotyledons</taxon>
        <taxon>Gunneridae</taxon>
        <taxon>Pentapetalae</taxon>
        <taxon>rosids</taxon>
        <taxon>fabids</taxon>
        <taxon>Malpighiales</taxon>
        <taxon>Salicaceae</taxon>
        <taxon>Saliceae</taxon>
        <taxon>Salix</taxon>
    </lineage>
</organism>
<dbReference type="InterPro" id="IPR045291">
    <property type="entry name" value="Complex1_LYR_LYRM9"/>
</dbReference>
<dbReference type="PANTHER" id="PTHR36758:SF1">
    <property type="entry name" value="OS01G0342800 PROTEIN"/>
    <property type="match status" value="1"/>
</dbReference>
<dbReference type="EMBL" id="CAADRP010001619">
    <property type="protein sequence ID" value="VFU45440.1"/>
    <property type="molecule type" value="Genomic_DNA"/>
</dbReference>
<dbReference type="PANTHER" id="PTHR36758">
    <property type="entry name" value="OS01G0342800 PROTEIN"/>
    <property type="match status" value="1"/>
</dbReference>